<sequence>MDNHMIFRTVLIILAAVVLFSLVHYYNSKQSTVQAERFYQDNMQNKSIQREVPVEPSNTITTTQKHLSTQPNVREQTNEVRPSDSTGDSEFRAVDFSGKKLPNDCFPKDRLTTEDLLPKNAANLKWSVVNPAGQGDVSNINFVQAGALQGINSTLGSMRNANLQLRSDPVIPNNSGNWPIMMSTIPRNTAMLRKPLEISGDCGDY</sequence>
<reference evidence="4" key="1">
    <citation type="journal article" date="2020" name="Nature">
        <title>Giant virus diversity and host interactions through global metagenomics.</title>
        <authorList>
            <person name="Schulz F."/>
            <person name="Roux S."/>
            <person name="Paez-Espino D."/>
            <person name="Jungbluth S."/>
            <person name="Walsh D.A."/>
            <person name="Denef V.J."/>
            <person name="McMahon K.D."/>
            <person name="Konstantinidis K.T."/>
            <person name="Eloe-Fadrosh E.A."/>
            <person name="Kyrpides N.C."/>
            <person name="Woyke T."/>
        </authorList>
    </citation>
    <scope>NUCLEOTIDE SEQUENCE</scope>
    <source>
        <strain evidence="4">GVMAG-M-3300010354-11</strain>
    </source>
</reference>
<dbReference type="AlphaFoldDB" id="A0A6C0BEW9"/>
<keyword evidence="2" id="KW-0472">Membrane</keyword>
<dbReference type="EMBL" id="MN739142">
    <property type="protein sequence ID" value="QHS90686.1"/>
    <property type="molecule type" value="Genomic_DNA"/>
</dbReference>
<feature type="compositionally biased region" description="Polar residues" evidence="1">
    <location>
        <begin position="56"/>
        <end position="75"/>
    </location>
</feature>
<accession>A0A6C0BEW9</accession>
<dbReference type="InterPro" id="IPR055730">
    <property type="entry name" value="P11_C"/>
</dbReference>
<evidence type="ECO:0000259" key="3">
    <source>
        <dbReference type="Pfam" id="PF23983"/>
    </source>
</evidence>
<dbReference type="Pfam" id="PF23983">
    <property type="entry name" value="P11_C"/>
    <property type="match status" value="1"/>
</dbReference>
<feature type="domain" description="Minor capsid protein P11 C-terminal conserved region" evidence="3">
    <location>
        <begin position="111"/>
        <end position="190"/>
    </location>
</feature>
<organism evidence="4">
    <name type="scientific">viral metagenome</name>
    <dbReference type="NCBI Taxonomy" id="1070528"/>
    <lineage>
        <taxon>unclassified sequences</taxon>
        <taxon>metagenomes</taxon>
        <taxon>organismal metagenomes</taxon>
    </lineage>
</organism>
<keyword evidence="2" id="KW-0812">Transmembrane</keyword>
<proteinExistence type="predicted"/>
<name>A0A6C0BEW9_9ZZZZ</name>
<keyword evidence="2" id="KW-1133">Transmembrane helix</keyword>
<protein>
    <recommendedName>
        <fullName evidence="3">Minor capsid protein P11 C-terminal conserved region domain-containing protein</fullName>
    </recommendedName>
</protein>
<evidence type="ECO:0000313" key="4">
    <source>
        <dbReference type="EMBL" id="QHS90686.1"/>
    </source>
</evidence>
<evidence type="ECO:0000256" key="2">
    <source>
        <dbReference type="SAM" id="Phobius"/>
    </source>
</evidence>
<feature type="region of interest" description="Disordered" evidence="1">
    <location>
        <begin position="52"/>
        <end position="89"/>
    </location>
</feature>
<evidence type="ECO:0000256" key="1">
    <source>
        <dbReference type="SAM" id="MobiDB-lite"/>
    </source>
</evidence>
<feature type="transmembrane region" description="Helical" evidence="2">
    <location>
        <begin position="6"/>
        <end position="27"/>
    </location>
</feature>